<reference evidence="1" key="1">
    <citation type="submission" date="2024-12" db="EMBL/GenBank/DDBJ databases">
        <authorList>
            <person name="Wu N."/>
        </authorList>
    </citation>
    <scope>NUCLEOTIDE SEQUENCE</scope>
    <source>
        <strain evidence="1">P15</strain>
    </source>
</reference>
<protein>
    <submittedName>
        <fullName evidence="1">Mechanosensitive ion channel family protein</fullName>
    </submittedName>
</protein>
<sequence>MRIPGFIMEVEALEPTISAFGQLKDYLSNPEVWSGWLQTTIQILLALLIGRVVSKLAQKALERLMVVRERAPLRLDQRRTKTIGKLLNNIVTYTINFILILIILGQFGINLAPVLAGAGVLGLAIGFGAQSLVKDIITGFFIIFEDQFGVGDVIQTGAFKGTVEEIGLRVTRVRTATGEVHILPNGSIQQVTNFSIYNSLAIVDVPVANGDNLEKIIALISKAAADAYDSIPNLTKPPEVLGLQTLGAAESAIRVTAECKPNTQGSVERDIKRIIKDHLDRYKEQMNAEG</sequence>
<proteinExistence type="predicted"/>
<comment type="caution">
    <text evidence="1">The sequence shown here is derived from an EMBL/GenBank/DDBJ whole genome shotgun (WGS) entry which is preliminary data.</text>
</comment>
<accession>A0ACC7P4I8</accession>
<dbReference type="Proteomes" id="UP001631969">
    <property type="component" value="Unassembled WGS sequence"/>
</dbReference>
<name>A0ACC7P4I8_9BACL</name>
<evidence type="ECO:0000313" key="2">
    <source>
        <dbReference type="Proteomes" id="UP001631969"/>
    </source>
</evidence>
<organism evidence="1 2">
    <name type="scientific">Paenibacillus mesotrionivorans</name>
    <dbReference type="NCBI Taxonomy" id="3160968"/>
    <lineage>
        <taxon>Bacteria</taxon>
        <taxon>Bacillati</taxon>
        <taxon>Bacillota</taxon>
        <taxon>Bacilli</taxon>
        <taxon>Bacillales</taxon>
        <taxon>Paenibacillaceae</taxon>
        <taxon>Paenibacillus</taxon>
    </lineage>
</organism>
<dbReference type="EMBL" id="JBJURJ010000018">
    <property type="protein sequence ID" value="MFM9331325.1"/>
    <property type="molecule type" value="Genomic_DNA"/>
</dbReference>
<evidence type="ECO:0000313" key="1">
    <source>
        <dbReference type="EMBL" id="MFM9331325.1"/>
    </source>
</evidence>
<keyword evidence="2" id="KW-1185">Reference proteome</keyword>
<gene>
    <name evidence="1" type="ORF">ACI1P1_23810</name>
</gene>